<dbReference type="Proteomes" id="UP000270616">
    <property type="component" value="Unassembled WGS sequence"/>
</dbReference>
<evidence type="ECO:0000313" key="1">
    <source>
        <dbReference type="EMBL" id="ROZ63110.1"/>
    </source>
</evidence>
<evidence type="ECO:0000313" key="2">
    <source>
        <dbReference type="Proteomes" id="UP000270616"/>
    </source>
</evidence>
<organism evidence="1 2">
    <name type="scientific">Kocuria soli</name>
    <dbReference type="NCBI Taxonomy" id="2485125"/>
    <lineage>
        <taxon>Bacteria</taxon>
        <taxon>Bacillati</taxon>
        <taxon>Actinomycetota</taxon>
        <taxon>Actinomycetes</taxon>
        <taxon>Micrococcales</taxon>
        <taxon>Micrococcaceae</taxon>
        <taxon>Kocuria</taxon>
    </lineage>
</organism>
<gene>
    <name evidence="1" type="ORF">EDL96_08220</name>
</gene>
<dbReference type="AlphaFoldDB" id="A0A3N3ZX71"/>
<reference evidence="1 2" key="1">
    <citation type="submission" date="2018-10" db="EMBL/GenBank/DDBJ databases">
        <title>Kocuria sp. M5W7-7, whole genome shotgun sequence.</title>
        <authorList>
            <person name="Tuo L."/>
        </authorList>
    </citation>
    <scope>NUCLEOTIDE SEQUENCE [LARGE SCALE GENOMIC DNA]</scope>
    <source>
        <strain evidence="1 2">M5W7-7</strain>
    </source>
</reference>
<keyword evidence="2" id="KW-1185">Reference proteome</keyword>
<name>A0A3N3ZX71_9MICC</name>
<protein>
    <recommendedName>
        <fullName evidence="3">Pilus assembly protein</fullName>
    </recommendedName>
</protein>
<proteinExistence type="predicted"/>
<sequence length="128" mass="13131">MVEFSVLSVILLVPIVIFVAVLAQAQAASFAAVAAAQQGSQVIANVPAEDLDLGVVESAARLPATDQGLAPGEIEIQISCSDGTCNEPGAVATVTAVTTVDLPRIPLLGTYRVARMEHSSTVVVGRYA</sequence>
<dbReference type="OrthoDB" id="4883480at2"/>
<comment type="caution">
    <text evidence="1">The sequence shown here is derived from an EMBL/GenBank/DDBJ whole genome shotgun (WGS) entry which is preliminary data.</text>
</comment>
<accession>A0A3N3ZX71</accession>
<dbReference type="EMBL" id="RKMF01000009">
    <property type="protein sequence ID" value="ROZ63110.1"/>
    <property type="molecule type" value="Genomic_DNA"/>
</dbReference>
<evidence type="ECO:0008006" key="3">
    <source>
        <dbReference type="Google" id="ProtNLM"/>
    </source>
</evidence>